<gene>
    <name evidence="2" type="ORF">GWI33_017547</name>
</gene>
<reference evidence="2" key="1">
    <citation type="submission" date="2020-08" db="EMBL/GenBank/DDBJ databases">
        <title>Genome sequencing and assembly of the red palm weevil Rhynchophorus ferrugineus.</title>
        <authorList>
            <person name="Dias G.B."/>
            <person name="Bergman C.M."/>
            <person name="Manee M."/>
        </authorList>
    </citation>
    <scope>NUCLEOTIDE SEQUENCE</scope>
    <source>
        <strain evidence="2">AA-2017</strain>
        <tissue evidence="2">Whole larva</tissue>
    </source>
</reference>
<feature type="region of interest" description="Disordered" evidence="1">
    <location>
        <begin position="1"/>
        <end position="44"/>
    </location>
</feature>
<keyword evidence="3" id="KW-1185">Reference proteome</keyword>
<proteinExistence type="predicted"/>
<organism evidence="2 3">
    <name type="scientific">Rhynchophorus ferrugineus</name>
    <name type="common">Red palm weevil</name>
    <name type="synonym">Curculio ferrugineus</name>
    <dbReference type="NCBI Taxonomy" id="354439"/>
    <lineage>
        <taxon>Eukaryota</taxon>
        <taxon>Metazoa</taxon>
        <taxon>Ecdysozoa</taxon>
        <taxon>Arthropoda</taxon>
        <taxon>Hexapoda</taxon>
        <taxon>Insecta</taxon>
        <taxon>Pterygota</taxon>
        <taxon>Neoptera</taxon>
        <taxon>Endopterygota</taxon>
        <taxon>Coleoptera</taxon>
        <taxon>Polyphaga</taxon>
        <taxon>Cucujiformia</taxon>
        <taxon>Curculionidae</taxon>
        <taxon>Dryophthorinae</taxon>
        <taxon>Rhynchophorus</taxon>
    </lineage>
</organism>
<evidence type="ECO:0000313" key="3">
    <source>
        <dbReference type="Proteomes" id="UP000625711"/>
    </source>
</evidence>
<accession>A0A834M3P2</accession>
<protein>
    <submittedName>
        <fullName evidence="2">Uncharacterized protein</fullName>
    </submittedName>
</protein>
<sequence>MARKPLEIRLNSPPVVAARPGNRAHEQSTNPSFREGAPLLPDTSPTDGLHKYQLCTKLICIRNVRTGRLCFALVRLRTPPSPSALRPAMN</sequence>
<evidence type="ECO:0000313" key="2">
    <source>
        <dbReference type="EMBL" id="KAF7269443.1"/>
    </source>
</evidence>
<dbReference type="Proteomes" id="UP000625711">
    <property type="component" value="Unassembled WGS sequence"/>
</dbReference>
<dbReference type="AlphaFoldDB" id="A0A834M3P2"/>
<dbReference type="EMBL" id="JAACXV010014226">
    <property type="protein sequence ID" value="KAF7269443.1"/>
    <property type="molecule type" value="Genomic_DNA"/>
</dbReference>
<name>A0A834M3P2_RHYFE</name>
<comment type="caution">
    <text evidence="2">The sequence shown here is derived from an EMBL/GenBank/DDBJ whole genome shotgun (WGS) entry which is preliminary data.</text>
</comment>
<evidence type="ECO:0000256" key="1">
    <source>
        <dbReference type="SAM" id="MobiDB-lite"/>
    </source>
</evidence>